<dbReference type="InterPro" id="IPR050570">
    <property type="entry name" value="Cell_wall_metabolism_enzyme"/>
</dbReference>
<proteinExistence type="inferred from homology"/>
<dbReference type="EMBL" id="RKHR01000004">
    <property type="protein sequence ID" value="ROS01021.1"/>
    <property type="molecule type" value="Genomic_DNA"/>
</dbReference>
<dbReference type="SUPFAM" id="SSF51261">
    <property type="entry name" value="Duplicated hybrid motif"/>
    <property type="match status" value="1"/>
</dbReference>
<dbReference type="SMART" id="SM00257">
    <property type="entry name" value="LysM"/>
    <property type="match status" value="1"/>
</dbReference>
<dbReference type="GO" id="GO:0004222">
    <property type="term" value="F:metalloendopeptidase activity"/>
    <property type="evidence" value="ECO:0007669"/>
    <property type="project" value="TreeGrafter"/>
</dbReference>
<dbReference type="InterPro" id="IPR018392">
    <property type="entry name" value="LysM"/>
</dbReference>
<dbReference type="OrthoDB" id="9795421at2"/>
<evidence type="ECO:0000259" key="2">
    <source>
        <dbReference type="PROSITE" id="PS51782"/>
    </source>
</evidence>
<accession>A0A3N2DMI5</accession>
<reference evidence="3 4" key="1">
    <citation type="submission" date="2018-11" db="EMBL/GenBank/DDBJ databases">
        <title>Genomic Encyclopedia of Type Strains, Phase IV (KMG-IV): sequencing the most valuable type-strain genomes for metagenomic binning, comparative biology and taxonomic classification.</title>
        <authorList>
            <person name="Goeker M."/>
        </authorList>
    </citation>
    <scope>NUCLEOTIDE SEQUENCE [LARGE SCALE GENOMIC DNA]</scope>
    <source>
        <strain evidence="3 4">DSM 100316</strain>
    </source>
</reference>
<dbReference type="InterPro" id="IPR016047">
    <property type="entry name" value="M23ase_b-sheet_dom"/>
</dbReference>
<keyword evidence="3" id="KW-0449">Lipoprotein</keyword>
<gene>
    <name evidence="3" type="ORF">EDC56_1444</name>
</gene>
<dbReference type="InterPro" id="IPR036779">
    <property type="entry name" value="LysM_dom_sf"/>
</dbReference>
<dbReference type="Pfam" id="PF01476">
    <property type="entry name" value="LysM"/>
    <property type="match status" value="1"/>
</dbReference>
<evidence type="ECO:0000313" key="3">
    <source>
        <dbReference type="EMBL" id="ROS01021.1"/>
    </source>
</evidence>
<dbReference type="InterPro" id="IPR011055">
    <property type="entry name" value="Dup_hybrid_motif"/>
</dbReference>
<comment type="caution">
    <text evidence="3">The sequence shown here is derived from an EMBL/GenBank/DDBJ whole genome shotgun (WGS) entry which is preliminary data.</text>
</comment>
<comment type="similarity">
    <text evidence="1">Belongs to the E.coli NlpD/Haemophilus LppB family.</text>
</comment>
<dbReference type="CDD" id="cd12797">
    <property type="entry name" value="M23_peptidase"/>
    <property type="match status" value="1"/>
</dbReference>
<keyword evidence="4" id="KW-1185">Reference proteome</keyword>
<protein>
    <submittedName>
        <fullName evidence="3">Lipoprotein NlpD</fullName>
    </submittedName>
</protein>
<organism evidence="3 4">
    <name type="scientific">Sinobacterium caligoides</name>
    <dbReference type="NCBI Taxonomy" id="933926"/>
    <lineage>
        <taxon>Bacteria</taxon>
        <taxon>Pseudomonadati</taxon>
        <taxon>Pseudomonadota</taxon>
        <taxon>Gammaproteobacteria</taxon>
        <taxon>Cellvibrionales</taxon>
        <taxon>Spongiibacteraceae</taxon>
        <taxon>Sinobacterium</taxon>
    </lineage>
</organism>
<dbReference type="AlphaFoldDB" id="A0A3N2DMI5"/>
<dbReference type="PANTHER" id="PTHR21666">
    <property type="entry name" value="PEPTIDASE-RELATED"/>
    <property type="match status" value="1"/>
</dbReference>
<dbReference type="Gene3D" id="3.10.350.10">
    <property type="entry name" value="LysM domain"/>
    <property type="match status" value="1"/>
</dbReference>
<dbReference type="PROSITE" id="PS51782">
    <property type="entry name" value="LYSM"/>
    <property type="match status" value="1"/>
</dbReference>
<dbReference type="GO" id="GO:0009279">
    <property type="term" value="C:cell outer membrane"/>
    <property type="evidence" value="ECO:0007669"/>
    <property type="project" value="TreeGrafter"/>
</dbReference>
<evidence type="ECO:0000313" key="4">
    <source>
        <dbReference type="Proteomes" id="UP000275394"/>
    </source>
</evidence>
<dbReference type="Gene3D" id="2.70.70.10">
    <property type="entry name" value="Glucose Permease (Domain IIA)"/>
    <property type="match status" value="1"/>
</dbReference>
<dbReference type="Pfam" id="PF01551">
    <property type="entry name" value="Peptidase_M23"/>
    <property type="match status" value="1"/>
</dbReference>
<sequence length="255" mass="27880">MTILLAVRLPLLVLVLMLSGCLGNSPVVPIYNKSIGAQTEPGFHIVGRGETLYSIAWRYGINYRRLAAANAIDNNYRIYPGQKLRIKGIDGSLGNQRERPKKVVKKTSGQRVNVAVAEPKKTSKKSKPMSPVSYESWLWPIKEKPSKAFAAASSSHKGIDIRAQLGDSVLAAKSGKVVYAGGGLRGYGNLIIVKHDETYLSAYGYNRRLLIKEGDTVRRGQKIAEAGASAGGEVRLHFEIRRNGKPLNPLSMLPK</sequence>
<feature type="domain" description="LysM" evidence="2">
    <location>
        <begin position="42"/>
        <end position="86"/>
    </location>
</feature>
<name>A0A3N2DMI5_9GAMM</name>
<evidence type="ECO:0000256" key="1">
    <source>
        <dbReference type="ARBA" id="ARBA00038420"/>
    </source>
</evidence>
<dbReference type="GO" id="GO:0032153">
    <property type="term" value="C:cell division site"/>
    <property type="evidence" value="ECO:0007669"/>
    <property type="project" value="TreeGrafter"/>
</dbReference>
<dbReference type="CDD" id="cd00118">
    <property type="entry name" value="LysM"/>
    <property type="match status" value="1"/>
</dbReference>
<dbReference type="Proteomes" id="UP000275394">
    <property type="component" value="Unassembled WGS sequence"/>
</dbReference>
<dbReference type="PANTHER" id="PTHR21666:SF263">
    <property type="entry name" value="MUREIN HYDROLASE ACTIVATOR NLPD"/>
    <property type="match status" value="1"/>
</dbReference>